<gene>
    <name evidence="2" type="ORF">HW555_012838</name>
</gene>
<dbReference type="EMBL" id="JACKWZ010000521">
    <property type="protein sequence ID" value="KAF9407000.1"/>
    <property type="molecule type" value="Genomic_DNA"/>
</dbReference>
<proteinExistence type="predicted"/>
<feature type="region of interest" description="Disordered" evidence="1">
    <location>
        <begin position="1"/>
        <end position="21"/>
    </location>
</feature>
<accession>A0A835G6R7</accession>
<reference evidence="2" key="1">
    <citation type="submission" date="2020-08" db="EMBL/GenBank/DDBJ databases">
        <title>Spodoptera exigua strain:BAW_Kor-Di-RS1 Genome sequencing and assembly.</title>
        <authorList>
            <person name="Kim J."/>
            <person name="Nam H.Y."/>
            <person name="Kwon M."/>
            <person name="Choi J.H."/>
            <person name="Cho S.R."/>
            <person name="Kim G.-H."/>
        </authorList>
    </citation>
    <scope>NUCLEOTIDE SEQUENCE</scope>
    <source>
        <strain evidence="2">BAW_Kor-Di-RS1</strain>
        <tissue evidence="2">Whole-body</tissue>
    </source>
</reference>
<dbReference type="AlphaFoldDB" id="A0A835G6R7"/>
<protein>
    <submittedName>
        <fullName evidence="2">Uncharacterized protein</fullName>
    </submittedName>
</protein>
<organism evidence="2 3">
    <name type="scientific">Spodoptera exigua</name>
    <name type="common">Beet armyworm</name>
    <name type="synonym">Noctua fulgens</name>
    <dbReference type="NCBI Taxonomy" id="7107"/>
    <lineage>
        <taxon>Eukaryota</taxon>
        <taxon>Metazoa</taxon>
        <taxon>Ecdysozoa</taxon>
        <taxon>Arthropoda</taxon>
        <taxon>Hexapoda</taxon>
        <taxon>Insecta</taxon>
        <taxon>Pterygota</taxon>
        <taxon>Neoptera</taxon>
        <taxon>Endopterygota</taxon>
        <taxon>Lepidoptera</taxon>
        <taxon>Glossata</taxon>
        <taxon>Ditrysia</taxon>
        <taxon>Noctuoidea</taxon>
        <taxon>Noctuidae</taxon>
        <taxon>Amphipyrinae</taxon>
        <taxon>Spodoptera</taxon>
    </lineage>
</organism>
<evidence type="ECO:0000313" key="3">
    <source>
        <dbReference type="Proteomes" id="UP000648187"/>
    </source>
</evidence>
<sequence>MNDLNPMSAAGDTYLNPTPGPSSLTEIVSDCVQPIPIFSGIQEKQIISYLNTKKKLQEMDKTTKRTILCLKNSIEKLREKYKKH</sequence>
<comment type="caution">
    <text evidence="2">The sequence shown here is derived from an EMBL/GenBank/DDBJ whole genome shotgun (WGS) entry which is preliminary data.</text>
</comment>
<evidence type="ECO:0000256" key="1">
    <source>
        <dbReference type="SAM" id="MobiDB-lite"/>
    </source>
</evidence>
<name>A0A835G6R7_SPOEX</name>
<evidence type="ECO:0000313" key="2">
    <source>
        <dbReference type="EMBL" id="KAF9407000.1"/>
    </source>
</evidence>
<keyword evidence="3" id="KW-1185">Reference proteome</keyword>
<dbReference type="Proteomes" id="UP000648187">
    <property type="component" value="Unassembled WGS sequence"/>
</dbReference>